<keyword evidence="4" id="KW-1185">Reference proteome</keyword>
<proteinExistence type="inferred from homology"/>
<dbReference type="Gene3D" id="3.40.50.1860">
    <property type="match status" value="2"/>
</dbReference>
<dbReference type="SUPFAM" id="SSF53681">
    <property type="entry name" value="Aspartate/glutamate racemase"/>
    <property type="match status" value="2"/>
</dbReference>
<gene>
    <name evidence="3" type="ORF">ML536_20750</name>
</gene>
<dbReference type="Pfam" id="PF01177">
    <property type="entry name" value="Asp_Glu_race"/>
    <property type="match status" value="1"/>
</dbReference>
<dbReference type="RefSeq" id="WP_281737205.1">
    <property type="nucleotide sequence ID" value="NZ_JAKETQ010000004.1"/>
</dbReference>
<sequence length="233" mass="25325">MARSRTIGLLGGMSWESTALYYRLLNTGMQRELGGHHNARSLLLTLDYGDLDTMASAGDWDGIAAALIDAARRVEGGGADFLMITAITGHAVAERVEAALSIPLLHAADVAGEKLRAEGYRRVGLLGTRFTMSMDFFTARLRGRHGLEILVPEENDREAIHRIIIDELTLGRVEPASQARVLEIAARLQAAGAEALLLACTELPLLLPTERYSLPTYDVVKLHAEAAIAWAIR</sequence>
<dbReference type="InterPro" id="IPR004380">
    <property type="entry name" value="Asp_race"/>
</dbReference>
<accession>A0AA41QQP4</accession>
<evidence type="ECO:0000256" key="1">
    <source>
        <dbReference type="ARBA" id="ARBA00007847"/>
    </source>
</evidence>
<evidence type="ECO:0000256" key="2">
    <source>
        <dbReference type="ARBA" id="ARBA00023235"/>
    </source>
</evidence>
<dbReference type="EC" id="5.1.1.-" evidence="3"/>
<dbReference type="GO" id="GO:0047661">
    <property type="term" value="F:amino-acid racemase activity"/>
    <property type="evidence" value="ECO:0007669"/>
    <property type="project" value="InterPro"/>
</dbReference>
<evidence type="ECO:0000313" key="3">
    <source>
        <dbReference type="EMBL" id="MCI0129270.1"/>
    </source>
</evidence>
<name>A0AA41QQP4_9HYPH</name>
<organism evidence="3 4">
    <name type="scientific">Paradevosia shaoguanensis</name>
    <dbReference type="NCBI Taxonomy" id="1335043"/>
    <lineage>
        <taxon>Bacteria</taxon>
        <taxon>Pseudomonadati</taxon>
        <taxon>Pseudomonadota</taxon>
        <taxon>Alphaproteobacteria</taxon>
        <taxon>Hyphomicrobiales</taxon>
        <taxon>Devosiaceae</taxon>
        <taxon>Paradevosia</taxon>
    </lineage>
</organism>
<dbReference type="NCBIfam" id="TIGR00035">
    <property type="entry name" value="asp_race"/>
    <property type="match status" value="1"/>
</dbReference>
<dbReference type="AlphaFoldDB" id="A0AA41QQP4"/>
<comment type="caution">
    <text evidence="3">The sequence shown here is derived from an EMBL/GenBank/DDBJ whole genome shotgun (WGS) entry which is preliminary data.</text>
</comment>
<dbReference type="InterPro" id="IPR001920">
    <property type="entry name" value="Asp/Glu_race"/>
</dbReference>
<dbReference type="PROSITE" id="PS00924">
    <property type="entry name" value="ASP_GLU_RACEMASE_2"/>
    <property type="match status" value="1"/>
</dbReference>
<dbReference type="Proteomes" id="UP001156140">
    <property type="component" value="Unassembled WGS sequence"/>
</dbReference>
<keyword evidence="2 3" id="KW-0413">Isomerase</keyword>
<dbReference type="PANTHER" id="PTHR21198:SF7">
    <property type="entry name" value="ASPARTATE-GLUTAMATE RACEMASE FAMILY"/>
    <property type="match status" value="1"/>
</dbReference>
<protein>
    <submittedName>
        <fullName evidence="3">Amino acid racemase</fullName>
        <ecNumber evidence="3">5.1.1.-</ecNumber>
    </submittedName>
</protein>
<comment type="similarity">
    <text evidence="1">Belongs to the aspartate/glutamate racemases family.</text>
</comment>
<dbReference type="InterPro" id="IPR033134">
    <property type="entry name" value="Asp/Glu_racemase_AS_2"/>
</dbReference>
<evidence type="ECO:0000313" key="4">
    <source>
        <dbReference type="Proteomes" id="UP001156140"/>
    </source>
</evidence>
<dbReference type="InterPro" id="IPR015942">
    <property type="entry name" value="Asp/Glu/hydantoin_racemase"/>
</dbReference>
<dbReference type="EMBL" id="JALAZD010000004">
    <property type="protein sequence ID" value="MCI0129270.1"/>
    <property type="molecule type" value="Genomic_DNA"/>
</dbReference>
<dbReference type="PANTHER" id="PTHR21198">
    <property type="entry name" value="GLUTAMATE RACEMASE"/>
    <property type="match status" value="1"/>
</dbReference>
<reference evidence="3" key="1">
    <citation type="submission" date="2022-03" db="EMBL/GenBank/DDBJ databases">
        <title>The complete genome sequence of a Methyloterrigena soli.</title>
        <authorList>
            <person name="Zi Z."/>
        </authorList>
    </citation>
    <scope>NUCLEOTIDE SEQUENCE</scope>
    <source>
        <strain evidence="3">M48</strain>
    </source>
</reference>